<dbReference type="PANTHER" id="PTHR48098:SF1">
    <property type="entry name" value="DIACYLGLYCEROL ACYLTRANSFERASE_MYCOLYLTRANSFERASE AG85A"/>
    <property type="match status" value="1"/>
</dbReference>
<keyword evidence="2" id="KW-0378">Hydrolase</keyword>
<dbReference type="Proteomes" id="UP001500016">
    <property type="component" value="Unassembled WGS sequence"/>
</dbReference>
<dbReference type="EMBL" id="BAAAPE010000011">
    <property type="protein sequence ID" value="GAA2083912.1"/>
    <property type="molecule type" value="Genomic_DNA"/>
</dbReference>
<comment type="caution">
    <text evidence="2">The sequence shown here is derived from an EMBL/GenBank/DDBJ whole genome shotgun (WGS) entry which is preliminary data.</text>
</comment>
<evidence type="ECO:0000256" key="1">
    <source>
        <dbReference type="SAM" id="SignalP"/>
    </source>
</evidence>
<evidence type="ECO:0000313" key="2">
    <source>
        <dbReference type="EMBL" id="GAA2083912.1"/>
    </source>
</evidence>
<dbReference type="InterPro" id="IPR050583">
    <property type="entry name" value="Mycobacterial_A85_antigen"/>
</dbReference>
<dbReference type="RefSeq" id="WP_344530879.1">
    <property type="nucleotide sequence ID" value="NZ_BAAAPE010000011.1"/>
</dbReference>
<proteinExistence type="predicted"/>
<keyword evidence="1" id="KW-0732">Signal</keyword>
<keyword evidence="3" id="KW-1185">Reference proteome</keyword>
<name>A0ABN2W5P2_9ACTN</name>
<dbReference type="InterPro" id="IPR029058">
    <property type="entry name" value="AB_hydrolase_fold"/>
</dbReference>
<dbReference type="GO" id="GO:0016787">
    <property type="term" value="F:hydrolase activity"/>
    <property type="evidence" value="ECO:0007669"/>
    <property type="project" value="UniProtKB-KW"/>
</dbReference>
<dbReference type="PANTHER" id="PTHR48098">
    <property type="entry name" value="ENTEROCHELIN ESTERASE-RELATED"/>
    <property type="match status" value="1"/>
</dbReference>
<feature type="chain" id="PRO_5046850163" evidence="1">
    <location>
        <begin position="26"/>
        <end position="328"/>
    </location>
</feature>
<dbReference type="Pfam" id="PF00756">
    <property type="entry name" value="Esterase"/>
    <property type="match status" value="1"/>
</dbReference>
<sequence>MRLLRALVTLTAVPALLATALPASGSDGPAGATEEKPRVVAEERVGPRLTDLTIESPALAERAKVRLLTPDGWDERGPDDRWPVLYLLHGGFEPETYKTWTRESDIEATRALRDVLVVMPEGGKLGFYSDWWNHGEGGPPAWETFHLDETRPLLERDYGAGRKRAVAGLSMGGFGALSYAARRPGMFTAAAGFSGPVHLLHPRMANIWPTLEEGWGGSLDALWGDPDTQCAVWRAHDPHHLAPRLRGTDVFLSAGDGRPGPLDPDSPYDPAEADLRVMNKSLTARLRHLSVPVTTHFYTGTHHPAYGTRELHRALPLLLKNLDTPTGR</sequence>
<dbReference type="SUPFAM" id="SSF53474">
    <property type="entry name" value="alpha/beta-Hydrolases"/>
    <property type="match status" value="1"/>
</dbReference>
<feature type="signal peptide" evidence="1">
    <location>
        <begin position="1"/>
        <end position="25"/>
    </location>
</feature>
<gene>
    <name evidence="2" type="ORF">GCM10009801_44700</name>
</gene>
<reference evidence="2 3" key="1">
    <citation type="journal article" date="2019" name="Int. J. Syst. Evol. Microbiol.">
        <title>The Global Catalogue of Microorganisms (GCM) 10K type strain sequencing project: providing services to taxonomists for standard genome sequencing and annotation.</title>
        <authorList>
            <consortium name="The Broad Institute Genomics Platform"/>
            <consortium name="The Broad Institute Genome Sequencing Center for Infectious Disease"/>
            <person name="Wu L."/>
            <person name="Ma J."/>
        </authorList>
    </citation>
    <scope>NUCLEOTIDE SEQUENCE [LARGE SCALE GENOMIC DNA]</scope>
    <source>
        <strain evidence="2 3">JCM 15478</strain>
    </source>
</reference>
<dbReference type="Gene3D" id="3.40.50.1820">
    <property type="entry name" value="alpha/beta hydrolase"/>
    <property type="match status" value="1"/>
</dbReference>
<organism evidence="2 3">
    <name type="scientific">Streptomyces albiaxialis</name>
    <dbReference type="NCBI Taxonomy" id="329523"/>
    <lineage>
        <taxon>Bacteria</taxon>
        <taxon>Bacillati</taxon>
        <taxon>Actinomycetota</taxon>
        <taxon>Actinomycetes</taxon>
        <taxon>Kitasatosporales</taxon>
        <taxon>Streptomycetaceae</taxon>
        <taxon>Streptomyces</taxon>
    </lineage>
</organism>
<accession>A0ABN2W5P2</accession>
<dbReference type="InterPro" id="IPR000801">
    <property type="entry name" value="Esterase-like"/>
</dbReference>
<evidence type="ECO:0000313" key="3">
    <source>
        <dbReference type="Proteomes" id="UP001500016"/>
    </source>
</evidence>
<protein>
    <submittedName>
        <fullName evidence="2">Alpha/beta hydrolase family protein</fullName>
    </submittedName>
</protein>